<evidence type="ECO:0000256" key="6">
    <source>
        <dbReference type="ARBA" id="ARBA00023163"/>
    </source>
</evidence>
<dbReference type="GO" id="GO:0006357">
    <property type="term" value="P:regulation of transcription by RNA polymerase II"/>
    <property type="evidence" value="ECO:0007669"/>
    <property type="project" value="InterPro"/>
</dbReference>
<feature type="region of interest" description="Disordered" evidence="10">
    <location>
        <begin position="113"/>
        <end position="132"/>
    </location>
</feature>
<evidence type="ECO:0000256" key="4">
    <source>
        <dbReference type="ARBA" id="ARBA00023015"/>
    </source>
</evidence>
<keyword evidence="12" id="KW-1185">Reference proteome</keyword>
<keyword evidence="7 9" id="KW-0539">Nucleus</keyword>
<gene>
    <name evidence="9" type="primary">MED5</name>
    <name evidence="11" type="ORF">N657DRAFT_590584</name>
</gene>
<keyword evidence="4 9" id="KW-0805">Transcription regulation</keyword>
<dbReference type="InterPro" id="IPR014801">
    <property type="entry name" value="Mediator_Med5_fun"/>
</dbReference>
<evidence type="ECO:0000313" key="12">
    <source>
        <dbReference type="Proteomes" id="UP001302602"/>
    </source>
</evidence>
<feature type="region of interest" description="Disordered" evidence="10">
    <location>
        <begin position="917"/>
        <end position="942"/>
    </location>
</feature>
<dbReference type="Proteomes" id="UP001302602">
    <property type="component" value="Unassembled WGS sequence"/>
</dbReference>
<evidence type="ECO:0000256" key="8">
    <source>
        <dbReference type="ARBA" id="ARBA00031256"/>
    </source>
</evidence>
<evidence type="ECO:0000256" key="7">
    <source>
        <dbReference type="ARBA" id="ARBA00023242"/>
    </source>
</evidence>
<dbReference type="PANTHER" id="PTHR35784">
    <property type="entry name" value="MEDIATOR OF RNA POLYMERASE II TRANSCRIPTION SUBUNIT 5"/>
    <property type="match status" value="1"/>
</dbReference>
<evidence type="ECO:0000313" key="11">
    <source>
        <dbReference type="EMBL" id="KAK4127857.1"/>
    </source>
</evidence>
<accession>A0AAN6U7K0</accession>
<comment type="subunit">
    <text evidence="9">Component of the Mediator complex.</text>
</comment>
<dbReference type="AlphaFoldDB" id="A0AAN6U7K0"/>
<organism evidence="11 12">
    <name type="scientific">Parathielavia appendiculata</name>
    <dbReference type="NCBI Taxonomy" id="2587402"/>
    <lineage>
        <taxon>Eukaryota</taxon>
        <taxon>Fungi</taxon>
        <taxon>Dikarya</taxon>
        <taxon>Ascomycota</taxon>
        <taxon>Pezizomycotina</taxon>
        <taxon>Sordariomycetes</taxon>
        <taxon>Sordariomycetidae</taxon>
        <taxon>Sordariales</taxon>
        <taxon>Chaetomiaceae</taxon>
        <taxon>Parathielavia</taxon>
    </lineage>
</organism>
<dbReference type="PANTHER" id="PTHR35784:SF1">
    <property type="entry name" value="MEDIATOR OF RNA POLYMERASE II TRANSCRIPTION SUBUNIT 5"/>
    <property type="match status" value="1"/>
</dbReference>
<evidence type="ECO:0000256" key="2">
    <source>
        <dbReference type="ARBA" id="ARBA00008782"/>
    </source>
</evidence>
<comment type="similarity">
    <text evidence="2 9">Belongs to the Mediator complex subunit 5 family.</text>
</comment>
<evidence type="ECO:0000256" key="5">
    <source>
        <dbReference type="ARBA" id="ARBA00023159"/>
    </source>
</evidence>
<keyword evidence="5 9" id="KW-0010">Activator</keyword>
<reference evidence="11" key="1">
    <citation type="journal article" date="2023" name="Mol. Phylogenet. Evol.">
        <title>Genome-scale phylogeny and comparative genomics of the fungal order Sordariales.</title>
        <authorList>
            <person name="Hensen N."/>
            <person name="Bonometti L."/>
            <person name="Westerberg I."/>
            <person name="Brannstrom I.O."/>
            <person name="Guillou S."/>
            <person name="Cros-Aarteil S."/>
            <person name="Calhoun S."/>
            <person name="Haridas S."/>
            <person name="Kuo A."/>
            <person name="Mondo S."/>
            <person name="Pangilinan J."/>
            <person name="Riley R."/>
            <person name="LaButti K."/>
            <person name="Andreopoulos B."/>
            <person name="Lipzen A."/>
            <person name="Chen C."/>
            <person name="Yan M."/>
            <person name="Daum C."/>
            <person name="Ng V."/>
            <person name="Clum A."/>
            <person name="Steindorff A."/>
            <person name="Ohm R.A."/>
            <person name="Martin F."/>
            <person name="Silar P."/>
            <person name="Natvig D.O."/>
            <person name="Lalanne C."/>
            <person name="Gautier V."/>
            <person name="Ament-Velasquez S.L."/>
            <person name="Kruys A."/>
            <person name="Hutchinson M.I."/>
            <person name="Powell A.J."/>
            <person name="Barry K."/>
            <person name="Miller A.N."/>
            <person name="Grigoriev I.V."/>
            <person name="Debuchy R."/>
            <person name="Gladieux P."/>
            <person name="Hiltunen Thoren M."/>
            <person name="Johannesson H."/>
        </authorList>
    </citation>
    <scope>NUCLEOTIDE SEQUENCE</scope>
    <source>
        <strain evidence="11">CBS 731.68</strain>
    </source>
</reference>
<name>A0AAN6U7K0_9PEZI</name>
<dbReference type="Pfam" id="PF08689">
    <property type="entry name" value="Med5"/>
    <property type="match status" value="1"/>
</dbReference>
<evidence type="ECO:0000256" key="3">
    <source>
        <dbReference type="ARBA" id="ARBA00020628"/>
    </source>
</evidence>
<keyword evidence="6 9" id="KW-0804">Transcription</keyword>
<sequence length="1107" mass="120485">MDRDAHEDLPAAIAAWSWFLKCCFRDRISPDKFAALAPVHFANHRYPLPAVVAADILLRPTEDCNYRLDPLAVAYLTHLLEQQRVDAASILRALFKYSTIHVRVQGIQGTNALAGHGSNKEGETTSDGDGAQKKRQILRWKKSYHEEQLIFSRLANAVKEGTAIKRCRSVVEVARVLAKWMPLLAEAADDFSRDPWGTLNGLQGRETYRALQGLRVNDETERSRKAFILFLAAFSDNSLVRYTLEKPLCKGTCKLLSDALRRFMPWVMQVSPDLVTRLDLFRTETLCKHLPADKKEADEALSYMDGLINLDNVPVPEVPVVNSRAGLYIYLSAALVGRPMVDDSALFTYLHNRYQGDLQSTAVQLILASFDLLANAVFRNEGVKTGHLLKSFVVNKVPLILVSLASTSSMYPFNPEMCITEALRQVDTNVFPTLSGMFEMSNTNSSFHDSVRQDFCFSCQLHGLLSPAAIESLLGDITYQSLPDEGRYVKETLVQSCLQEVDRTLKLIAELDNMNGNVGAAAQAIIEVIGSLCRNRETMTLKHLCGQLAAKPLSLDVLLLFDRPQKILHPLCELLDNWAGYEEDQGEYQPVYEEFGSILLLLLAFVYRYSLSPADLGIRSPDSFVGKLLSGGNLYRPLEELNEQEKSHLNGWIHGLFDTEAGGLGDDLMASCPPQDFYLLMPTLFHQIAMGLSAGYLTDDMLKGGLEYLVDVLLLPSLVPALLYLSNQLWVSGPQIQPAIIKILQVIVRPSSISDEASHMLSSVLNIVAKPLEHALRSYQRQDPKCQEVEPLLRAIKENLELSRRTGGADHNELESWCGTHLNNGTNGAAAHSGLPAAVRHTVQSLVQWAQHPPLNGMPATYTHRQTLAAVKMCGAKRILSILLDELKSLTDSPQASAAYDVVTAVICAPDVTNDTSLASSSSSSSHSPSATTTAAVASQPNVTDHRISLRQALKAEAEYWKRIRKTDPALSDTVVRLYRRVEAQMALPPPAPSAEDEAVVAAATAAMLSTQPELGGLGSDVVLEDALAAAAAAGVHDGMVMDTSGLDGAGHGGVPDLGSLGGGGDLAGDGAAGGTGGLDLGGDGFFGRLAGVREMDFGAFDMDTEG</sequence>
<comment type="subcellular location">
    <subcellularLocation>
        <location evidence="1 9">Nucleus</location>
    </subcellularLocation>
</comment>
<comment type="caution">
    <text evidence="11">The sequence shown here is derived from an EMBL/GenBank/DDBJ whole genome shotgun (WGS) entry which is preliminary data.</text>
</comment>
<dbReference type="GO" id="GO:0016592">
    <property type="term" value="C:mediator complex"/>
    <property type="evidence" value="ECO:0007669"/>
    <property type="project" value="InterPro"/>
</dbReference>
<comment type="function">
    <text evidence="9">Component of the Mediator complex, a coactivator involved in the regulated transcription of nearly all RNA polymerase II-dependent genes. Mediator functions as a bridge to convey information from gene-specific regulatory proteins to the basal RNA polymerase II transcription machinery. Mediator is recruited to promoters by direct interactions with regulatory proteins and serves as a scaffold for the assembly of a functional preinitiation complex with RNA polymerase II and the general transcription factors.</text>
</comment>
<evidence type="ECO:0000256" key="10">
    <source>
        <dbReference type="SAM" id="MobiDB-lite"/>
    </source>
</evidence>
<dbReference type="EMBL" id="MU853224">
    <property type="protein sequence ID" value="KAK4127857.1"/>
    <property type="molecule type" value="Genomic_DNA"/>
</dbReference>
<evidence type="ECO:0000256" key="1">
    <source>
        <dbReference type="ARBA" id="ARBA00004123"/>
    </source>
</evidence>
<feature type="compositionally biased region" description="Low complexity" evidence="10">
    <location>
        <begin position="917"/>
        <end position="939"/>
    </location>
</feature>
<evidence type="ECO:0000256" key="9">
    <source>
        <dbReference type="RuleBase" id="RU364142"/>
    </source>
</evidence>
<proteinExistence type="inferred from homology"/>
<dbReference type="GO" id="GO:0003712">
    <property type="term" value="F:transcription coregulator activity"/>
    <property type="evidence" value="ECO:0007669"/>
    <property type="project" value="InterPro"/>
</dbReference>
<protein>
    <recommendedName>
        <fullName evidence="3 9">Mediator of RNA polymerase II transcription subunit 5</fullName>
    </recommendedName>
    <alternativeName>
        <fullName evidence="8 9">Mediator complex subunit 5</fullName>
    </alternativeName>
</protein>
<reference evidence="11" key="2">
    <citation type="submission" date="2023-05" db="EMBL/GenBank/DDBJ databases">
        <authorList>
            <consortium name="Lawrence Berkeley National Laboratory"/>
            <person name="Steindorff A."/>
            <person name="Hensen N."/>
            <person name="Bonometti L."/>
            <person name="Westerberg I."/>
            <person name="Brannstrom I.O."/>
            <person name="Guillou S."/>
            <person name="Cros-Aarteil S."/>
            <person name="Calhoun S."/>
            <person name="Haridas S."/>
            <person name="Kuo A."/>
            <person name="Mondo S."/>
            <person name="Pangilinan J."/>
            <person name="Riley R."/>
            <person name="Labutti K."/>
            <person name="Andreopoulos B."/>
            <person name="Lipzen A."/>
            <person name="Chen C."/>
            <person name="Yanf M."/>
            <person name="Daum C."/>
            <person name="Ng V."/>
            <person name="Clum A."/>
            <person name="Ohm R."/>
            <person name="Martin F."/>
            <person name="Silar P."/>
            <person name="Natvig D."/>
            <person name="Lalanne C."/>
            <person name="Gautier V."/>
            <person name="Ament-Velasquez S.L."/>
            <person name="Kruys A."/>
            <person name="Hutchinson M.I."/>
            <person name="Powell A.J."/>
            <person name="Barry K."/>
            <person name="Miller A.N."/>
            <person name="Grigoriev I.V."/>
            <person name="Debuchy R."/>
            <person name="Gladieux P."/>
            <person name="Thoren M.H."/>
            <person name="Johannesson H."/>
        </authorList>
    </citation>
    <scope>NUCLEOTIDE SEQUENCE</scope>
    <source>
        <strain evidence="11">CBS 731.68</strain>
    </source>
</reference>